<dbReference type="NCBIfam" id="TIGR02838">
    <property type="entry name" value="spore_V_AC"/>
    <property type="match status" value="1"/>
</dbReference>
<evidence type="ECO:0000313" key="2">
    <source>
        <dbReference type="EMBL" id="QCT02121.1"/>
    </source>
</evidence>
<keyword evidence="3" id="KW-1185">Reference proteome</keyword>
<keyword evidence="1" id="KW-0472">Membrane</keyword>
<dbReference type="KEGG" id="palo:E6C60_1405"/>
<dbReference type="EMBL" id="CP040396">
    <property type="protein sequence ID" value="QCT02121.1"/>
    <property type="molecule type" value="Genomic_DNA"/>
</dbReference>
<dbReference type="InterPro" id="IPR005562">
    <property type="entry name" value="SpoVA"/>
</dbReference>
<dbReference type="Pfam" id="PF03862">
    <property type="entry name" value="SpoVAC_SpoVAEB"/>
    <property type="match status" value="1"/>
</dbReference>
<organism evidence="2 3">
    <name type="scientific">Paenibacillus algicola</name>
    <dbReference type="NCBI Taxonomy" id="2565926"/>
    <lineage>
        <taxon>Bacteria</taxon>
        <taxon>Bacillati</taxon>
        <taxon>Bacillota</taxon>
        <taxon>Bacilli</taxon>
        <taxon>Bacillales</taxon>
        <taxon>Paenibacillaceae</taxon>
        <taxon>Paenibacillus</taxon>
    </lineage>
</organism>
<feature type="transmembrane region" description="Helical" evidence="1">
    <location>
        <begin position="126"/>
        <end position="159"/>
    </location>
</feature>
<protein>
    <submittedName>
        <fullName evidence="2">Stage V sporulation protein AC</fullName>
    </submittedName>
</protein>
<feature type="transmembrane region" description="Helical" evidence="1">
    <location>
        <begin position="42"/>
        <end position="64"/>
    </location>
</feature>
<dbReference type="Proteomes" id="UP000300879">
    <property type="component" value="Chromosome"/>
</dbReference>
<evidence type="ECO:0000256" key="1">
    <source>
        <dbReference type="SAM" id="Phobius"/>
    </source>
</evidence>
<dbReference type="PANTHER" id="PTHR38450:SF1">
    <property type="entry name" value="STAGE V SPORULATION PROTEIN AC"/>
    <property type="match status" value="1"/>
</dbReference>
<feature type="transmembrane region" description="Helical" evidence="1">
    <location>
        <begin position="76"/>
        <end position="92"/>
    </location>
</feature>
<keyword evidence="1" id="KW-1133">Transmembrane helix</keyword>
<dbReference type="AlphaFoldDB" id="A0A4P8XKY6"/>
<name>A0A4P8XKY6_9BACL</name>
<keyword evidence="1" id="KW-0812">Transmembrane</keyword>
<proteinExistence type="predicted"/>
<accession>A0A4P8XKY6</accession>
<sequence length="165" mass="17068">MPDSKSSSNTGSKVSSMSAEEYKAVAQKHQPPGQIMKNCLKAFVVGGFICIIGQAIQQFFMTFFDMSTKEASNPTVAVMILISVILTSFGVYDKIAQWAGAGTAVPVTGFANSMCSAALEHRAEGLVLGVGASMFKLAGSVIVFGTVAAFVIGIIYALLGAGGGQ</sequence>
<dbReference type="PANTHER" id="PTHR38450">
    <property type="entry name" value="STAGE V SPORULATION PROTEIN AC-RELATED"/>
    <property type="match status" value="1"/>
</dbReference>
<evidence type="ECO:0000313" key="3">
    <source>
        <dbReference type="Proteomes" id="UP000300879"/>
    </source>
</evidence>
<gene>
    <name evidence="2" type="ORF">E6C60_1405</name>
</gene>
<dbReference type="InterPro" id="IPR014203">
    <property type="entry name" value="Spore_V_AC"/>
</dbReference>
<reference evidence="2 3" key="1">
    <citation type="submission" date="2019-05" db="EMBL/GenBank/DDBJ databases">
        <authorList>
            <person name="Chen C."/>
        </authorList>
    </citation>
    <scope>NUCLEOTIDE SEQUENCE [LARGE SCALE GENOMIC DNA]</scope>
    <source>
        <strain evidence="2 3">HB172198</strain>
    </source>
</reference>